<evidence type="ECO:0000313" key="2">
    <source>
        <dbReference type="Proteomes" id="UP001306592"/>
    </source>
</evidence>
<comment type="caution">
    <text evidence="1">The sequence shown here is derived from an EMBL/GenBank/DDBJ whole genome shotgun (WGS) entry which is preliminary data.</text>
</comment>
<reference evidence="1 2" key="1">
    <citation type="submission" date="2024-02" db="EMBL/GenBank/DDBJ databases">
        <title>First report Erwinia aphidicola in onion in Chile.</title>
        <authorList>
            <person name="Valenzuela M."/>
            <person name="Pena M."/>
            <person name="Dutta B."/>
        </authorList>
    </citation>
    <scope>NUCLEOTIDE SEQUENCE [LARGE SCALE GENOMIC DNA]</scope>
    <source>
        <strain evidence="1 2">QCJ3A</strain>
    </source>
</reference>
<protein>
    <submittedName>
        <fullName evidence="1">Uncharacterized protein</fullName>
    </submittedName>
</protein>
<gene>
    <name evidence="1" type="ORF">V8N49_12005</name>
</gene>
<accession>A0ABU8DFW1</accession>
<evidence type="ECO:0000313" key="1">
    <source>
        <dbReference type="EMBL" id="MEI2682378.1"/>
    </source>
</evidence>
<sequence>MIKPLAFCLAVVMLCYVAFVGHYYYQTFSTFSGIQHSQEIAASDNPAS</sequence>
<keyword evidence="2" id="KW-1185">Reference proteome</keyword>
<name>A0ABU8DFW1_ERWAP</name>
<dbReference type="RefSeq" id="WP_166643151.1">
    <property type="nucleotide sequence ID" value="NZ_CAKKMT010000005.1"/>
</dbReference>
<organism evidence="1 2">
    <name type="scientific">Erwinia aphidicola</name>
    <dbReference type="NCBI Taxonomy" id="68334"/>
    <lineage>
        <taxon>Bacteria</taxon>
        <taxon>Pseudomonadati</taxon>
        <taxon>Pseudomonadota</taxon>
        <taxon>Gammaproteobacteria</taxon>
        <taxon>Enterobacterales</taxon>
        <taxon>Erwiniaceae</taxon>
        <taxon>Erwinia</taxon>
    </lineage>
</organism>
<dbReference type="Proteomes" id="UP001306592">
    <property type="component" value="Unassembled WGS sequence"/>
</dbReference>
<proteinExistence type="predicted"/>
<dbReference type="EMBL" id="JBANEI010000007">
    <property type="protein sequence ID" value="MEI2682378.1"/>
    <property type="molecule type" value="Genomic_DNA"/>
</dbReference>